<dbReference type="GO" id="GO:0003700">
    <property type="term" value="F:DNA-binding transcription factor activity"/>
    <property type="evidence" value="ECO:0007669"/>
    <property type="project" value="InterPro"/>
</dbReference>
<evidence type="ECO:0000256" key="4">
    <source>
        <dbReference type="ARBA" id="ARBA00023163"/>
    </source>
</evidence>
<dbReference type="GO" id="GO:0032993">
    <property type="term" value="C:protein-DNA complex"/>
    <property type="evidence" value="ECO:0007669"/>
    <property type="project" value="TreeGrafter"/>
</dbReference>
<dbReference type="InterPro" id="IPR036388">
    <property type="entry name" value="WH-like_DNA-bd_sf"/>
</dbReference>
<dbReference type="InterPro" id="IPR005119">
    <property type="entry name" value="LysR_subst-bd"/>
</dbReference>
<dbReference type="Gene3D" id="3.40.190.290">
    <property type="match status" value="1"/>
</dbReference>
<keyword evidence="2" id="KW-0805">Transcription regulation</keyword>
<dbReference type="PANTHER" id="PTHR30346:SF17">
    <property type="entry name" value="LYSR FAMILY TRANSCRIPTIONAL REGULATOR"/>
    <property type="match status" value="1"/>
</dbReference>
<reference evidence="5" key="1">
    <citation type="submission" date="2018-11" db="EMBL/GenBank/DDBJ databases">
        <authorList>
            <consortium name="Genoscope - CEA"/>
            <person name="William W."/>
        </authorList>
    </citation>
    <scope>NUCLEOTIDE SEQUENCE [LARGE SCALE GENOMIC DNA]</scope>
    <source>
        <strain evidence="5">T9AD</strain>
    </source>
</reference>
<sequence>MAEIERLVARSFLATARCASFKQAARSLNMHPTVLRKQLRRLETSLGEALFVYQDRALALTSRGLALQAELASRHRDLRPEVGFAERPELRLALPEWVLDDVLGRHLVAFLRRHAGVRLELLRQDQGPLLQSEVMIWLADPDQARPDPGFAMTRPQRLASIEFQACIGKRYARERRLPARLCDLHDYMLVQRPDTSASAVFAPWNALVDARGSAVTRAHSQQWTMELIRHAACIGLMPHYTSHIDANLQLLSGLFARPMRQSIWLACAPLSAQREDVMSLLALIHNAFAERRDWFAAGDE</sequence>
<evidence type="ECO:0000256" key="2">
    <source>
        <dbReference type="ARBA" id="ARBA00023015"/>
    </source>
</evidence>
<dbReference type="PROSITE" id="PS50931">
    <property type="entry name" value="HTH_LYSR"/>
    <property type="match status" value="1"/>
</dbReference>
<evidence type="ECO:0000256" key="1">
    <source>
        <dbReference type="ARBA" id="ARBA00009437"/>
    </source>
</evidence>
<evidence type="ECO:0000313" key="5">
    <source>
        <dbReference type="EMBL" id="VDN63067.1"/>
    </source>
</evidence>
<dbReference type="PANTHER" id="PTHR30346">
    <property type="entry name" value="TRANSCRIPTIONAL DUAL REGULATOR HCAR-RELATED"/>
    <property type="match status" value="1"/>
</dbReference>
<proteinExistence type="inferred from homology"/>
<accession>A0A653B4C3</accession>
<gene>
    <name evidence="5" type="ORF">POT9AD_2087</name>
</gene>
<keyword evidence="3 5" id="KW-0238">DNA-binding</keyword>
<dbReference type="OrthoDB" id="7007402at2"/>
<keyword evidence="4" id="KW-0804">Transcription</keyword>
<dbReference type="Gene3D" id="1.10.10.10">
    <property type="entry name" value="Winged helix-like DNA-binding domain superfamily/Winged helix DNA-binding domain"/>
    <property type="match status" value="1"/>
</dbReference>
<organism evidence="5">
    <name type="scientific">Ectopseudomonas oleovorans</name>
    <name type="common">Pseudomonas oleovorans</name>
    <dbReference type="NCBI Taxonomy" id="301"/>
    <lineage>
        <taxon>Bacteria</taxon>
        <taxon>Pseudomonadati</taxon>
        <taxon>Pseudomonadota</taxon>
        <taxon>Gammaproteobacteria</taxon>
        <taxon>Pseudomonadales</taxon>
        <taxon>Pseudomonadaceae</taxon>
        <taxon>Ectopseudomonas</taxon>
    </lineage>
</organism>
<dbReference type="GO" id="GO:0003677">
    <property type="term" value="F:DNA binding"/>
    <property type="evidence" value="ECO:0007669"/>
    <property type="project" value="UniProtKB-KW"/>
</dbReference>
<dbReference type="EMBL" id="LR130779">
    <property type="protein sequence ID" value="VDN63067.1"/>
    <property type="molecule type" value="Genomic_DNA"/>
</dbReference>
<protein>
    <submittedName>
        <fullName evidence="5">DNA-binding transcriptional regulator, LysR family</fullName>
    </submittedName>
</protein>
<dbReference type="SUPFAM" id="SSF46785">
    <property type="entry name" value="Winged helix' DNA-binding domain"/>
    <property type="match status" value="1"/>
</dbReference>
<dbReference type="InterPro" id="IPR000847">
    <property type="entry name" value="LysR_HTH_N"/>
</dbReference>
<dbReference type="Pfam" id="PF00126">
    <property type="entry name" value="HTH_1"/>
    <property type="match status" value="1"/>
</dbReference>
<evidence type="ECO:0000256" key="3">
    <source>
        <dbReference type="ARBA" id="ARBA00023125"/>
    </source>
</evidence>
<dbReference type="InterPro" id="IPR036390">
    <property type="entry name" value="WH_DNA-bd_sf"/>
</dbReference>
<name>A0A653B4C3_ECTOL</name>
<comment type="similarity">
    <text evidence="1">Belongs to the LysR transcriptional regulatory family.</text>
</comment>
<dbReference type="AlphaFoldDB" id="A0A653B4C3"/>
<dbReference type="Pfam" id="PF03466">
    <property type="entry name" value="LysR_substrate"/>
    <property type="match status" value="1"/>
</dbReference>
<dbReference type="SUPFAM" id="SSF53850">
    <property type="entry name" value="Periplasmic binding protein-like II"/>
    <property type="match status" value="1"/>
</dbReference>